<evidence type="ECO:0000256" key="2">
    <source>
        <dbReference type="ARBA" id="ARBA00022448"/>
    </source>
</evidence>
<feature type="transmembrane region" description="Helical" evidence="7">
    <location>
        <begin position="62"/>
        <end position="85"/>
    </location>
</feature>
<dbReference type="FunFam" id="1.20.1250.20:FF:000001">
    <property type="entry name" value="Dicarboxylate MFS transporter"/>
    <property type="match status" value="1"/>
</dbReference>
<evidence type="ECO:0000256" key="5">
    <source>
        <dbReference type="ARBA" id="ARBA00022989"/>
    </source>
</evidence>
<comment type="subcellular location">
    <subcellularLocation>
        <location evidence="1">Cell membrane</location>
        <topology evidence="1">Multi-pass membrane protein</topology>
    </subcellularLocation>
</comment>
<dbReference type="EMBL" id="BMJQ01000005">
    <property type="protein sequence ID" value="GGF17949.1"/>
    <property type="molecule type" value="Genomic_DNA"/>
</dbReference>
<feature type="transmembrane region" description="Helical" evidence="7">
    <location>
        <begin position="410"/>
        <end position="429"/>
    </location>
</feature>
<keyword evidence="5 7" id="KW-1133">Transmembrane helix</keyword>
<feature type="domain" description="Major facilitator superfamily (MFS) profile" evidence="8">
    <location>
        <begin position="24"/>
        <end position="436"/>
    </location>
</feature>
<dbReference type="Pfam" id="PF07690">
    <property type="entry name" value="MFS_1"/>
    <property type="match status" value="1"/>
</dbReference>
<evidence type="ECO:0000256" key="6">
    <source>
        <dbReference type="ARBA" id="ARBA00023136"/>
    </source>
</evidence>
<dbReference type="Proteomes" id="UP000646365">
    <property type="component" value="Unassembled WGS sequence"/>
</dbReference>
<comment type="caution">
    <text evidence="9">The sequence shown here is derived from an EMBL/GenBank/DDBJ whole genome shotgun (WGS) entry which is preliminary data.</text>
</comment>
<dbReference type="AlphaFoldDB" id="A0A8J3E3P9"/>
<dbReference type="InterPro" id="IPR036259">
    <property type="entry name" value="MFS_trans_sf"/>
</dbReference>
<keyword evidence="10" id="KW-1185">Reference proteome</keyword>
<feature type="transmembrane region" description="Helical" evidence="7">
    <location>
        <begin position="124"/>
        <end position="150"/>
    </location>
</feature>
<feature type="transmembrane region" description="Helical" evidence="7">
    <location>
        <begin position="196"/>
        <end position="215"/>
    </location>
</feature>
<dbReference type="PROSITE" id="PS50850">
    <property type="entry name" value="MFS"/>
    <property type="match status" value="1"/>
</dbReference>
<feature type="transmembrane region" description="Helical" evidence="7">
    <location>
        <begin position="286"/>
        <end position="307"/>
    </location>
</feature>
<keyword evidence="4 7" id="KW-0812">Transmembrane</keyword>
<dbReference type="Gene3D" id="1.20.1250.20">
    <property type="entry name" value="MFS general substrate transporter like domains"/>
    <property type="match status" value="2"/>
</dbReference>
<keyword evidence="2" id="KW-0813">Transport</keyword>
<dbReference type="RefSeq" id="WP_189046057.1">
    <property type="nucleotide sequence ID" value="NZ_BMJQ01000005.1"/>
</dbReference>
<feature type="transmembrane region" description="Helical" evidence="7">
    <location>
        <begin position="341"/>
        <end position="360"/>
    </location>
</feature>
<dbReference type="PANTHER" id="PTHR43045">
    <property type="entry name" value="SHIKIMATE TRANSPORTER"/>
    <property type="match status" value="1"/>
</dbReference>
<feature type="transmembrane region" description="Helical" evidence="7">
    <location>
        <begin position="21"/>
        <end position="42"/>
    </location>
</feature>
<dbReference type="GO" id="GO:0005886">
    <property type="term" value="C:plasma membrane"/>
    <property type="evidence" value="ECO:0007669"/>
    <property type="project" value="UniProtKB-SubCell"/>
</dbReference>
<feature type="transmembrane region" description="Helical" evidence="7">
    <location>
        <begin position="381"/>
        <end position="404"/>
    </location>
</feature>
<reference evidence="9" key="1">
    <citation type="journal article" date="2014" name="Int. J. Syst. Evol. Microbiol.">
        <title>Complete genome sequence of Corynebacterium casei LMG S-19264T (=DSM 44701T), isolated from a smear-ripened cheese.</title>
        <authorList>
            <consortium name="US DOE Joint Genome Institute (JGI-PGF)"/>
            <person name="Walter F."/>
            <person name="Albersmeier A."/>
            <person name="Kalinowski J."/>
            <person name="Ruckert C."/>
        </authorList>
    </citation>
    <scope>NUCLEOTIDE SEQUENCE</scope>
    <source>
        <strain evidence="9">CGMCC 1.15725</strain>
    </source>
</reference>
<dbReference type="InterPro" id="IPR011701">
    <property type="entry name" value="MFS"/>
</dbReference>
<evidence type="ECO:0000256" key="7">
    <source>
        <dbReference type="SAM" id="Phobius"/>
    </source>
</evidence>
<dbReference type="InterPro" id="IPR020846">
    <property type="entry name" value="MFS_dom"/>
</dbReference>
<reference evidence="9" key="2">
    <citation type="submission" date="2020-09" db="EMBL/GenBank/DDBJ databases">
        <authorList>
            <person name="Sun Q."/>
            <person name="Zhou Y."/>
        </authorList>
    </citation>
    <scope>NUCLEOTIDE SEQUENCE</scope>
    <source>
        <strain evidence="9">CGMCC 1.15725</strain>
    </source>
</reference>
<feature type="transmembrane region" description="Helical" evidence="7">
    <location>
        <begin position="316"/>
        <end position="335"/>
    </location>
</feature>
<organism evidence="9 10">
    <name type="scientific">Aliidongia dinghuensis</name>
    <dbReference type="NCBI Taxonomy" id="1867774"/>
    <lineage>
        <taxon>Bacteria</taxon>
        <taxon>Pseudomonadati</taxon>
        <taxon>Pseudomonadota</taxon>
        <taxon>Alphaproteobacteria</taxon>
        <taxon>Rhodospirillales</taxon>
        <taxon>Dongiaceae</taxon>
        <taxon>Aliidongia</taxon>
    </lineage>
</organism>
<dbReference type="InterPro" id="IPR005828">
    <property type="entry name" value="MFS_sugar_transport-like"/>
</dbReference>
<dbReference type="SUPFAM" id="SSF103473">
    <property type="entry name" value="MFS general substrate transporter"/>
    <property type="match status" value="1"/>
</dbReference>
<feature type="transmembrane region" description="Helical" evidence="7">
    <location>
        <begin position="162"/>
        <end position="184"/>
    </location>
</feature>
<name>A0A8J3E3P9_9PROT</name>
<evidence type="ECO:0000256" key="1">
    <source>
        <dbReference type="ARBA" id="ARBA00004651"/>
    </source>
</evidence>
<gene>
    <name evidence="9" type="ORF">GCM10011611_24740</name>
</gene>
<dbReference type="InterPro" id="IPR005829">
    <property type="entry name" value="Sugar_transporter_CS"/>
</dbReference>
<feature type="transmembrane region" description="Helical" evidence="7">
    <location>
        <begin position="263"/>
        <end position="280"/>
    </location>
</feature>
<dbReference type="PANTHER" id="PTHR43045:SF1">
    <property type="entry name" value="SHIKIMATE TRANSPORTER"/>
    <property type="match status" value="1"/>
</dbReference>
<keyword evidence="3" id="KW-1003">Cell membrane</keyword>
<dbReference type="PROSITE" id="PS00217">
    <property type="entry name" value="SUGAR_TRANSPORT_2"/>
    <property type="match status" value="1"/>
</dbReference>
<evidence type="ECO:0000256" key="3">
    <source>
        <dbReference type="ARBA" id="ARBA00022475"/>
    </source>
</evidence>
<sequence length="463" mass="49149">MAHTNGPHTIRRGSTQPKRSLIPIMLAAAVGSALEWYDFFVYGTAAALVFGDLFFPKFEPSMGMLLSFTTFGVGFVARPFGGILFGYLGDRWGRKPVLVTTILLVGGGTFLIGLLPTYAEIGLWAPVLLAGLRLVQGLGAGAEYGGAVILAVEYAPETRRGFFGSFAPMGVTVGNLLAAGVFGLVSLLPKDQVMSWGWRVPFLISLALVLVGVLIRLRVQETPVFTEAVKRRPRIAIPALAALSRHPRNFAVVVGARLAENGLGYLFPVFGLSYIINTLHLPRNTALLGVFTGNFVEIAGILFFGYLSDKVGRRPVYMGGALFSALFAFPFFALVNTGNTALIVIAFALIMGIGGGAMFGPQAAYFAELFGPRLRFSGFAFARELGSILAGGPAPAVASLLVLWMDGAPWGVALYVIALSVITAAAVWWGPETHTSDIRADYDPANEAADGAVTAPVPIRTIG</sequence>
<dbReference type="GO" id="GO:0022857">
    <property type="term" value="F:transmembrane transporter activity"/>
    <property type="evidence" value="ECO:0007669"/>
    <property type="project" value="InterPro"/>
</dbReference>
<evidence type="ECO:0000313" key="10">
    <source>
        <dbReference type="Proteomes" id="UP000646365"/>
    </source>
</evidence>
<dbReference type="CDD" id="cd17369">
    <property type="entry name" value="MFS_ShiA_like"/>
    <property type="match status" value="1"/>
</dbReference>
<protein>
    <submittedName>
        <fullName evidence="9">Shikimate transporter</fullName>
    </submittedName>
</protein>
<proteinExistence type="predicted"/>
<evidence type="ECO:0000256" key="4">
    <source>
        <dbReference type="ARBA" id="ARBA00022692"/>
    </source>
</evidence>
<dbReference type="Pfam" id="PF00083">
    <property type="entry name" value="Sugar_tr"/>
    <property type="match status" value="1"/>
</dbReference>
<keyword evidence="6 7" id="KW-0472">Membrane</keyword>
<evidence type="ECO:0000259" key="8">
    <source>
        <dbReference type="PROSITE" id="PS50850"/>
    </source>
</evidence>
<accession>A0A8J3E3P9</accession>
<evidence type="ECO:0000313" key="9">
    <source>
        <dbReference type="EMBL" id="GGF17949.1"/>
    </source>
</evidence>
<feature type="transmembrane region" description="Helical" evidence="7">
    <location>
        <begin position="97"/>
        <end position="118"/>
    </location>
</feature>